<reference evidence="1" key="1">
    <citation type="submission" date="2023-07" db="EMBL/GenBank/DDBJ databases">
        <title>Black Yeasts Isolated from many extreme environments.</title>
        <authorList>
            <person name="Coleine C."/>
            <person name="Stajich J.E."/>
            <person name="Selbmann L."/>
        </authorList>
    </citation>
    <scope>NUCLEOTIDE SEQUENCE</scope>
    <source>
        <strain evidence="1">CCFEE 5714</strain>
    </source>
</reference>
<gene>
    <name evidence="1" type="ORF">LTR37_018762</name>
</gene>
<proteinExistence type="predicted"/>
<protein>
    <submittedName>
        <fullName evidence="1">Uncharacterized protein</fullName>
    </submittedName>
</protein>
<sequence length="352" mass="39293">MLIEKLYVYPIKSLRAVPLDSATLTRFGFHYDRDFMILQMNDENGDKTLKNMTIAAFNQMVRFFQEVDNDKGTFKVTYEPVDGGESKSIDIPLAPDTSELEVIDIEMHKSPTKAYKMDDKYNDWLSECFGYETVLAYIGENVREVRMSSDRYKTNGINGASNGAGGWLSSVTSAASKATGLVLGSGSDKPSEIKFADCAPYLVVSSKSMDDVHSRLSDGEDFDIIKFRPNLIVSGAEQPWEEDYWAELTIGGQAKLECEHNCPRCVSINIDYNTGAQGTGEAGAMLKKLSKDRRVDPGMKWSPIFGRYTFVHPESEGQCIKVGDEVEVSRKNTDHTAFDWKGLSTLPEARRS</sequence>
<organism evidence="1 2">
    <name type="scientific">Vermiconidia calcicola</name>
    <dbReference type="NCBI Taxonomy" id="1690605"/>
    <lineage>
        <taxon>Eukaryota</taxon>
        <taxon>Fungi</taxon>
        <taxon>Dikarya</taxon>
        <taxon>Ascomycota</taxon>
        <taxon>Pezizomycotina</taxon>
        <taxon>Dothideomycetes</taxon>
        <taxon>Dothideomycetidae</taxon>
        <taxon>Mycosphaerellales</taxon>
        <taxon>Extremaceae</taxon>
        <taxon>Vermiconidia</taxon>
    </lineage>
</organism>
<dbReference type="EMBL" id="JAUTXU010000271">
    <property type="protein sequence ID" value="KAK3691230.1"/>
    <property type="molecule type" value="Genomic_DNA"/>
</dbReference>
<evidence type="ECO:0000313" key="2">
    <source>
        <dbReference type="Proteomes" id="UP001281147"/>
    </source>
</evidence>
<comment type="caution">
    <text evidence="1">The sequence shown here is derived from an EMBL/GenBank/DDBJ whole genome shotgun (WGS) entry which is preliminary data.</text>
</comment>
<name>A0ACC3MHT3_9PEZI</name>
<keyword evidence="2" id="KW-1185">Reference proteome</keyword>
<accession>A0ACC3MHT3</accession>
<dbReference type="Proteomes" id="UP001281147">
    <property type="component" value="Unassembled WGS sequence"/>
</dbReference>
<evidence type="ECO:0000313" key="1">
    <source>
        <dbReference type="EMBL" id="KAK3691230.1"/>
    </source>
</evidence>